<keyword evidence="3" id="KW-0804">Transcription</keyword>
<evidence type="ECO:0000313" key="6">
    <source>
        <dbReference type="Proteomes" id="UP001267710"/>
    </source>
</evidence>
<keyword evidence="1" id="KW-0805">Transcription regulation</keyword>
<dbReference type="PANTHER" id="PTHR30154:SF34">
    <property type="entry name" value="TRANSCRIPTIONAL REGULATOR AZLB"/>
    <property type="match status" value="1"/>
</dbReference>
<dbReference type="Pfam" id="PF01037">
    <property type="entry name" value="AsnC_trans_reg"/>
    <property type="match status" value="1"/>
</dbReference>
<organism evidence="5 6">
    <name type="scientific">Paracidovorax wautersii</name>
    <dbReference type="NCBI Taxonomy" id="1177982"/>
    <lineage>
        <taxon>Bacteria</taxon>
        <taxon>Pseudomonadati</taxon>
        <taxon>Pseudomonadota</taxon>
        <taxon>Betaproteobacteria</taxon>
        <taxon>Burkholderiales</taxon>
        <taxon>Comamonadaceae</taxon>
        <taxon>Paracidovorax</taxon>
    </lineage>
</organism>
<dbReference type="Proteomes" id="UP001267710">
    <property type="component" value="Unassembled WGS sequence"/>
</dbReference>
<evidence type="ECO:0000256" key="3">
    <source>
        <dbReference type="ARBA" id="ARBA00023163"/>
    </source>
</evidence>
<dbReference type="CDD" id="cd00090">
    <property type="entry name" value="HTH_ARSR"/>
    <property type="match status" value="1"/>
</dbReference>
<sequence>MHGELDRIDLQLVEALQDNARLTSGELAQRAHLSQSPCWRRVKRLEDDGVISGYHALLNRRALGFGVMAFVMVGIDHQNEIASRAFEEAVCAIPEVVMFHGISGPEDFLLVVVAKDLDAYSDLLQRKLHRLPGVRHAHTYFSLQEFKGQMGGLPVGAAGPASGA</sequence>
<dbReference type="PANTHER" id="PTHR30154">
    <property type="entry name" value="LEUCINE-RESPONSIVE REGULATORY PROTEIN"/>
    <property type="match status" value="1"/>
</dbReference>
<dbReference type="PRINTS" id="PR00033">
    <property type="entry name" value="HTHASNC"/>
</dbReference>
<gene>
    <name evidence="5" type="ORF">QE399_003969</name>
</gene>
<dbReference type="InterPro" id="IPR019887">
    <property type="entry name" value="Tscrpt_reg_AsnC/Lrp_C"/>
</dbReference>
<evidence type="ECO:0000259" key="4">
    <source>
        <dbReference type="PROSITE" id="PS50956"/>
    </source>
</evidence>
<dbReference type="EMBL" id="JAVIZX010000001">
    <property type="protein sequence ID" value="MDR6216280.1"/>
    <property type="molecule type" value="Genomic_DNA"/>
</dbReference>
<feature type="domain" description="HTH asnC-type" evidence="4">
    <location>
        <begin position="5"/>
        <end position="66"/>
    </location>
</feature>
<dbReference type="SMART" id="SM00344">
    <property type="entry name" value="HTH_ASNC"/>
    <property type="match status" value="1"/>
</dbReference>
<dbReference type="InterPro" id="IPR000485">
    <property type="entry name" value="AsnC-type_HTH_dom"/>
</dbReference>
<dbReference type="SUPFAM" id="SSF46785">
    <property type="entry name" value="Winged helix' DNA-binding domain"/>
    <property type="match status" value="1"/>
</dbReference>
<reference evidence="5 6" key="1">
    <citation type="submission" date="2023-08" db="EMBL/GenBank/DDBJ databases">
        <title>Functional and genomic diversity of the sorghum phyllosphere microbiome.</title>
        <authorList>
            <person name="Shade A."/>
        </authorList>
    </citation>
    <scope>NUCLEOTIDE SEQUENCE [LARGE SCALE GENOMIC DNA]</scope>
    <source>
        <strain evidence="5 6">SORGH_AS_0335</strain>
    </source>
</reference>
<dbReference type="InterPro" id="IPR011991">
    <property type="entry name" value="ArsR-like_HTH"/>
</dbReference>
<keyword evidence="6" id="KW-1185">Reference proteome</keyword>
<dbReference type="InterPro" id="IPR019888">
    <property type="entry name" value="Tscrpt_reg_AsnC-like"/>
</dbReference>
<dbReference type="InterPro" id="IPR036388">
    <property type="entry name" value="WH-like_DNA-bd_sf"/>
</dbReference>
<comment type="caution">
    <text evidence="5">The sequence shown here is derived from an EMBL/GenBank/DDBJ whole genome shotgun (WGS) entry which is preliminary data.</text>
</comment>
<dbReference type="Pfam" id="PF13412">
    <property type="entry name" value="HTH_24"/>
    <property type="match status" value="1"/>
</dbReference>
<dbReference type="SUPFAM" id="SSF54909">
    <property type="entry name" value="Dimeric alpha+beta barrel"/>
    <property type="match status" value="1"/>
</dbReference>
<evidence type="ECO:0000256" key="2">
    <source>
        <dbReference type="ARBA" id="ARBA00023125"/>
    </source>
</evidence>
<proteinExistence type="predicted"/>
<protein>
    <submittedName>
        <fullName evidence="5">Lrp/AsnC family leucine-responsive transcriptional regulator</fullName>
    </submittedName>
</protein>
<evidence type="ECO:0000313" key="5">
    <source>
        <dbReference type="EMBL" id="MDR6216280.1"/>
    </source>
</evidence>
<keyword evidence="2" id="KW-0238">DNA-binding</keyword>
<name>A0ABU1IGD8_9BURK</name>
<accession>A0ABU1IGD8</accession>
<dbReference type="InterPro" id="IPR011008">
    <property type="entry name" value="Dimeric_a/b-barrel"/>
</dbReference>
<dbReference type="PROSITE" id="PS50956">
    <property type="entry name" value="HTH_ASNC_2"/>
    <property type="match status" value="1"/>
</dbReference>
<dbReference type="InterPro" id="IPR036390">
    <property type="entry name" value="WH_DNA-bd_sf"/>
</dbReference>
<dbReference type="Gene3D" id="1.10.10.10">
    <property type="entry name" value="Winged helix-like DNA-binding domain superfamily/Winged helix DNA-binding domain"/>
    <property type="match status" value="1"/>
</dbReference>
<dbReference type="RefSeq" id="WP_309831568.1">
    <property type="nucleotide sequence ID" value="NZ_JAVIZX010000001.1"/>
</dbReference>
<evidence type="ECO:0000256" key="1">
    <source>
        <dbReference type="ARBA" id="ARBA00023015"/>
    </source>
</evidence>
<dbReference type="Gene3D" id="3.30.70.920">
    <property type="match status" value="1"/>
</dbReference>